<dbReference type="InterPro" id="IPR030807">
    <property type="entry name" value="Methyltran_NanM"/>
</dbReference>
<proteinExistence type="predicted"/>
<dbReference type="SUPFAM" id="SSF53335">
    <property type="entry name" value="S-adenosyl-L-methionine-dependent methyltransferases"/>
    <property type="match status" value="1"/>
</dbReference>
<evidence type="ECO:0008006" key="2">
    <source>
        <dbReference type="Google" id="ProtNLM"/>
    </source>
</evidence>
<dbReference type="EMBL" id="UINC01036578">
    <property type="protein sequence ID" value="SVB30767.1"/>
    <property type="molecule type" value="Genomic_DNA"/>
</dbReference>
<feature type="non-terminal residue" evidence="1">
    <location>
        <position position="310"/>
    </location>
</feature>
<protein>
    <recommendedName>
        <fullName evidence="2">Sugar O-methyltransferase</fullName>
    </recommendedName>
</protein>
<sequence>VGANVDPSLEYAAYSRVREAVLSLKAAGRPASAIVEPSDYWQEELANFEYMLEASPLLISKLRHHCYHVTGLKAYEYQKISQSRLSTFQARVRELTREADTSLLVPESPILGGFGYDIEGELYNVDTLKYFEVLAGLDRARVLDRKFRGGNSRRLVWEIGGGWGGLAYQFKTLFPDVTYVITDFPELFLFSAVYLLTAFPEAKIYIAGETAPDECLQNWREADFVFLPQSRPELIQKVRPDLLLNTVSFQEMTAAQVDAYLKMASSVQCPFVYSYNRDCSLYNEQLTNVRECLGEYYQTVELPRLGADYT</sequence>
<name>A0A382CZM1_9ZZZZ</name>
<accession>A0A382CZM1</accession>
<evidence type="ECO:0000313" key="1">
    <source>
        <dbReference type="EMBL" id="SVB30767.1"/>
    </source>
</evidence>
<gene>
    <name evidence="1" type="ORF">METZ01_LOCUS183621</name>
</gene>
<dbReference type="AlphaFoldDB" id="A0A382CZM1"/>
<reference evidence="1" key="1">
    <citation type="submission" date="2018-05" db="EMBL/GenBank/DDBJ databases">
        <authorList>
            <person name="Lanie J.A."/>
            <person name="Ng W.-L."/>
            <person name="Kazmierczak K.M."/>
            <person name="Andrzejewski T.M."/>
            <person name="Davidsen T.M."/>
            <person name="Wayne K.J."/>
            <person name="Tettelin H."/>
            <person name="Glass J.I."/>
            <person name="Rusch D."/>
            <person name="Podicherti R."/>
            <person name="Tsui H.-C.T."/>
            <person name="Winkler M.E."/>
        </authorList>
    </citation>
    <scope>NUCLEOTIDE SEQUENCE</scope>
</reference>
<dbReference type="NCBIfam" id="TIGR04371">
    <property type="entry name" value="methyltran_NanM"/>
    <property type="match status" value="1"/>
</dbReference>
<organism evidence="1">
    <name type="scientific">marine metagenome</name>
    <dbReference type="NCBI Taxonomy" id="408172"/>
    <lineage>
        <taxon>unclassified sequences</taxon>
        <taxon>metagenomes</taxon>
        <taxon>ecological metagenomes</taxon>
    </lineage>
</organism>
<feature type="non-terminal residue" evidence="1">
    <location>
        <position position="1"/>
    </location>
</feature>
<dbReference type="InterPro" id="IPR029063">
    <property type="entry name" value="SAM-dependent_MTases_sf"/>
</dbReference>